<organism evidence="1">
    <name type="scientific">Amphimedon queenslandica</name>
    <name type="common">Sponge</name>
    <dbReference type="NCBI Taxonomy" id="400682"/>
    <lineage>
        <taxon>Eukaryota</taxon>
        <taxon>Metazoa</taxon>
        <taxon>Porifera</taxon>
        <taxon>Demospongiae</taxon>
        <taxon>Heteroscleromorpha</taxon>
        <taxon>Haplosclerida</taxon>
        <taxon>Niphatidae</taxon>
        <taxon>Amphimedon</taxon>
    </lineage>
</organism>
<accession>A0A1X7UR36</accession>
<dbReference type="OrthoDB" id="1739706at2759"/>
<dbReference type="AlphaFoldDB" id="A0A1X7UR36"/>
<protein>
    <recommendedName>
        <fullName evidence="2">TTF-type domain-containing protein</fullName>
    </recommendedName>
</protein>
<proteinExistence type="predicted"/>
<reference evidence="1" key="1">
    <citation type="submission" date="2017-05" db="UniProtKB">
        <authorList>
            <consortium name="EnsemblMetazoa"/>
        </authorList>
    </citation>
    <scope>IDENTIFICATION</scope>
</reference>
<sequence>MESKVDIASSLHESAVQPLNYSFPSIVIGTKGLCFSAKWYEQYEWIEYSIAKDAVFCYPCCFFANAMNRAEDRFGNLGFREWKHVGGESYAFAKHNCCNIHQMAVMNWSQFKQSVATGTSIANK</sequence>
<evidence type="ECO:0008006" key="2">
    <source>
        <dbReference type="Google" id="ProtNLM"/>
    </source>
</evidence>
<name>A0A1X7UR36_AMPQE</name>
<dbReference type="InParanoid" id="A0A1X7UR36"/>
<evidence type="ECO:0000313" key="1">
    <source>
        <dbReference type="EnsemblMetazoa" id="Aqu2.1.30111_001"/>
    </source>
</evidence>
<dbReference type="EnsemblMetazoa" id="Aqu2.1.30111_001">
    <property type="protein sequence ID" value="Aqu2.1.30111_001"/>
    <property type="gene ID" value="Aqu2.1.30111"/>
</dbReference>